<dbReference type="EMBL" id="CAUYUJ010014948">
    <property type="protein sequence ID" value="CAK0847996.1"/>
    <property type="molecule type" value="Genomic_DNA"/>
</dbReference>
<feature type="non-terminal residue" evidence="1">
    <location>
        <position position="152"/>
    </location>
</feature>
<feature type="non-terminal residue" evidence="1">
    <location>
        <position position="1"/>
    </location>
</feature>
<sequence length="152" mass="16238">ELLSNATAHTICLQGHRIVKPAALTEATSRCSRRGWKAILPPLLSVKETSVAQVAQLSPRKPVRLQLCPGLSQLRALACRKPPLIPRDRPIGAGRAPPDWSSVADAADGRLGIVLAGKTPAARDMVDRACVQWANLAEEELCDLALATLPTL</sequence>
<proteinExistence type="predicted"/>
<name>A0ABN9TPH0_9DINO</name>
<keyword evidence="2" id="KW-1185">Reference proteome</keyword>
<evidence type="ECO:0000313" key="2">
    <source>
        <dbReference type="Proteomes" id="UP001189429"/>
    </source>
</evidence>
<accession>A0ABN9TPH0</accession>
<comment type="caution">
    <text evidence="1">The sequence shown here is derived from an EMBL/GenBank/DDBJ whole genome shotgun (WGS) entry which is preliminary data.</text>
</comment>
<gene>
    <name evidence="1" type="ORF">PCOR1329_LOCUS41057</name>
</gene>
<protein>
    <submittedName>
        <fullName evidence="1">Uncharacterized protein</fullName>
    </submittedName>
</protein>
<reference evidence="1" key="1">
    <citation type="submission" date="2023-10" db="EMBL/GenBank/DDBJ databases">
        <authorList>
            <person name="Chen Y."/>
            <person name="Shah S."/>
            <person name="Dougan E. K."/>
            <person name="Thang M."/>
            <person name="Chan C."/>
        </authorList>
    </citation>
    <scope>NUCLEOTIDE SEQUENCE [LARGE SCALE GENOMIC DNA]</scope>
</reference>
<evidence type="ECO:0000313" key="1">
    <source>
        <dbReference type="EMBL" id="CAK0847996.1"/>
    </source>
</evidence>
<dbReference type="Proteomes" id="UP001189429">
    <property type="component" value="Unassembled WGS sequence"/>
</dbReference>
<organism evidence="1 2">
    <name type="scientific">Prorocentrum cordatum</name>
    <dbReference type="NCBI Taxonomy" id="2364126"/>
    <lineage>
        <taxon>Eukaryota</taxon>
        <taxon>Sar</taxon>
        <taxon>Alveolata</taxon>
        <taxon>Dinophyceae</taxon>
        <taxon>Prorocentrales</taxon>
        <taxon>Prorocentraceae</taxon>
        <taxon>Prorocentrum</taxon>
    </lineage>
</organism>